<name>A0A926F5Y2_9FIRM</name>
<evidence type="ECO:0000313" key="1">
    <source>
        <dbReference type="EMBL" id="MBC8596373.1"/>
    </source>
</evidence>
<protein>
    <submittedName>
        <fullName evidence="1">Plasmid mobilization relaxosome protein MobC</fullName>
    </submittedName>
</protein>
<keyword evidence="2" id="KW-1185">Reference proteome</keyword>
<dbReference type="RefSeq" id="WP_262431861.1">
    <property type="nucleotide sequence ID" value="NZ_JACRTE010000005.1"/>
</dbReference>
<proteinExistence type="predicted"/>
<dbReference type="InterPro" id="IPR053842">
    <property type="entry name" value="NikA-like"/>
</dbReference>
<evidence type="ECO:0000313" key="2">
    <source>
        <dbReference type="Proteomes" id="UP000647416"/>
    </source>
</evidence>
<sequence length="102" mass="11767">MRANTNKLNFYVSDAVRKKLERLSKNSGLTMTAVITKLILECEIHPLKTDELLKIYNELNHIGNNINQIAHTANAERHISDDRIDSAVNLMNDVWRCVRSYK</sequence>
<organism evidence="1 2">
    <name type="scientific">Qingrenia yutianensis</name>
    <dbReference type="NCBI Taxonomy" id="2763676"/>
    <lineage>
        <taxon>Bacteria</taxon>
        <taxon>Bacillati</taxon>
        <taxon>Bacillota</taxon>
        <taxon>Clostridia</taxon>
        <taxon>Eubacteriales</taxon>
        <taxon>Oscillospiraceae</taxon>
        <taxon>Qingrenia</taxon>
    </lineage>
</organism>
<gene>
    <name evidence="1" type="primary">mobC</name>
    <name evidence="1" type="ORF">H8706_05770</name>
</gene>
<reference evidence="1" key="1">
    <citation type="submission" date="2020-08" db="EMBL/GenBank/DDBJ databases">
        <title>Genome public.</title>
        <authorList>
            <person name="Liu C."/>
            <person name="Sun Q."/>
        </authorList>
    </citation>
    <scope>NUCLEOTIDE SEQUENCE</scope>
    <source>
        <strain evidence="1">NSJ-50</strain>
    </source>
</reference>
<accession>A0A926F5Y2</accession>
<comment type="caution">
    <text evidence="1">The sequence shown here is derived from an EMBL/GenBank/DDBJ whole genome shotgun (WGS) entry which is preliminary data.</text>
</comment>
<dbReference type="EMBL" id="JACRTE010000005">
    <property type="protein sequence ID" value="MBC8596373.1"/>
    <property type="molecule type" value="Genomic_DNA"/>
</dbReference>
<dbReference type="Pfam" id="PF21983">
    <property type="entry name" value="NikA-like"/>
    <property type="match status" value="1"/>
</dbReference>
<dbReference type="Proteomes" id="UP000647416">
    <property type="component" value="Unassembled WGS sequence"/>
</dbReference>
<dbReference type="AlphaFoldDB" id="A0A926F5Y2"/>